<evidence type="ECO:0000256" key="1">
    <source>
        <dbReference type="ARBA" id="ARBA00006295"/>
    </source>
</evidence>
<feature type="domain" description="ParB-like N-terminal" evidence="2">
    <location>
        <begin position="32"/>
        <end position="120"/>
    </location>
</feature>
<dbReference type="SUPFAM" id="SSF110849">
    <property type="entry name" value="ParB/Sulfiredoxin"/>
    <property type="match status" value="1"/>
</dbReference>
<evidence type="ECO:0000259" key="2">
    <source>
        <dbReference type="SMART" id="SM00470"/>
    </source>
</evidence>
<organism evidence="3 4">
    <name type="scientific">Parvimonas parva</name>
    <dbReference type="NCBI Taxonomy" id="2769485"/>
    <lineage>
        <taxon>Bacteria</taxon>
        <taxon>Bacillati</taxon>
        <taxon>Bacillota</taxon>
        <taxon>Tissierellia</taxon>
        <taxon>Tissierellales</taxon>
        <taxon>Peptoniphilaceae</taxon>
        <taxon>Parvimonas</taxon>
    </lineage>
</organism>
<keyword evidence="4" id="KW-1185">Reference proteome</keyword>
<dbReference type="InterPro" id="IPR036086">
    <property type="entry name" value="ParB/Sulfiredoxin_sf"/>
</dbReference>
<dbReference type="Proteomes" id="UP000823123">
    <property type="component" value="Unassembled WGS sequence"/>
</dbReference>
<protein>
    <submittedName>
        <fullName evidence="3">ParB N-terminal domain-containing protein</fullName>
    </submittedName>
</protein>
<dbReference type="SMART" id="SM00470">
    <property type="entry name" value="ParB"/>
    <property type="match status" value="1"/>
</dbReference>
<dbReference type="InterPro" id="IPR050336">
    <property type="entry name" value="Chromosome_partition/occlusion"/>
</dbReference>
<name>A0ABS1C7Q6_9FIRM</name>
<dbReference type="EMBL" id="JACVDA010000005">
    <property type="protein sequence ID" value="MBK1468131.1"/>
    <property type="molecule type" value="Genomic_DNA"/>
</dbReference>
<accession>A0ABS1C7Q6</accession>
<reference evidence="3 4" key="1">
    <citation type="submission" date="2020-09" db="EMBL/GenBank/DDBJ databases">
        <title>Parvimonas S3374 sp. nov.</title>
        <authorList>
            <person name="Buhl M."/>
        </authorList>
    </citation>
    <scope>NUCLEOTIDE SEQUENCE [LARGE SCALE GENOMIC DNA]</scope>
    <source>
        <strain evidence="3 4">S3374</strain>
    </source>
</reference>
<comment type="similarity">
    <text evidence="1">Belongs to the ParB family.</text>
</comment>
<dbReference type="RefSeq" id="WP_201275159.1">
    <property type="nucleotide sequence ID" value="NZ_JACVDA010000005.1"/>
</dbReference>
<proteinExistence type="inferred from homology"/>
<sequence>MSLLKNVDMKNFVRSNENIQSVFFENEEYAIVNINLDELIIIENQPFRLQSEEYITSLAEDIKVNGLYSPLLVRKRENLFEIISGRHRYLALKQLGKKEAPCIVKEMTDDEATIKLINANLNQRHNMLSSELAHSYLIKKEILQKNRNKDEKGFNVWEELAKDTPFSEKTIRRFVKITNLNETFLKMVDENELKQQVYLELAKLNRNEQDEVCKYFFDRGISLKRISKQFIENLIMEISVNQEVIDELFEKLNKKKKFKKETEIEELYLKFDIEKSKWIEILDFLNKNKLLKEQEKLSL</sequence>
<comment type="caution">
    <text evidence="3">The sequence shown here is derived from an EMBL/GenBank/DDBJ whole genome shotgun (WGS) entry which is preliminary data.</text>
</comment>
<dbReference type="PANTHER" id="PTHR33375">
    <property type="entry name" value="CHROMOSOME-PARTITIONING PROTEIN PARB-RELATED"/>
    <property type="match status" value="1"/>
</dbReference>
<dbReference type="Pfam" id="PF02195">
    <property type="entry name" value="ParB_N"/>
    <property type="match status" value="1"/>
</dbReference>
<dbReference type="PANTHER" id="PTHR33375:SF7">
    <property type="entry name" value="CHROMOSOME 2-PARTITIONING PROTEIN PARB-RELATED"/>
    <property type="match status" value="1"/>
</dbReference>
<dbReference type="SUPFAM" id="SSF109709">
    <property type="entry name" value="KorB DNA-binding domain-like"/>
    <property type="match status" value="1"/>
</dbReference>
<dbReference type="InterPro" id="IPR004437">
    <property type="entry name" value="ParB/RepB/Spo0J"/>
</dbReference>
<dbReference type="Gene3D" id="3.90.1530.30">
    <property type="match status" value="1"/>
</dbReference>
<dbReference type="InterPro" id="IPR003115">
    <property type="entry name" value="ParB_N"/>
</dbReference>
<evidence type="ECO:0000313" key="3">
    <source>
        <dbReference type="EMBL" id="MBK1468131.1"/>
    </source>
</evidence>
<gene>
    <name evidence="3" type="ORF">IBJ83_02210</name>
</gene>
<dbReference type="NCBIfam" id="TIGR00180">
    <property type="entry name" value="parB_part"/>
    <property type="match status" value="1"/>
</dbReference>
<dbReference type="Gene3D" id="1.10.10.2830">
    <property type="match status" value="1"/>
</dbReference>
<evidence type="ECO:0000313" key="4">
    <source>
        <dbReference type="Proteomes" id="UP000823123"/>
    </source>
</evidence>